<proteinExistence type="predicted"/>
<gene>
    <name evidence="2" type="ORF">FIV42_14380</name>
</gene>
<dbReference type="OrthoDB" id="5495407at2"/>
<accession>A0A5B8Y613</accession>
<feature type="transmembrane region" description="Helical" evidence="1">
    <location>
        <begin position="12"/>
        <end position="30"/>
    </location>
</feature>
<sequence length="318" mass="34004">MHPLVARIHPSYRTAFVAWFVTRALLWLTMATSGRSPLFSPDSFDGGAPAWSLLVHGIGALGAHGPLVLAALAELVLLAGIIGVYRFVRRDQLPQTADRATWLWAACPAMVWTLPAADWSFAIGLVAISLAALSASHHLLAAVALMTAMAFKPEAVFVWPGVAILGWKNYQAGKQHAASPWLTTLGPPAAFSGIMLLAMSMAGRMGVSLRTLQTGSEWRQGFAWQGLSAHVPDLFLAAAAVSALWMALAYFKQTPKSWPLMVVPCVAWPFLQEPPTAAIAAFLFAVPLFAYLAKASDDPNLERPLLAAFVGGLLVLAL</sequence>
<accession>A0A4Y6PUG4</accession>
<reference evidence="2 3" key="1">
    <citation type="submission" date="2019-06" db="EMBL/GenBank/DDBJ databases">
        <title>Persicimonas caeni gen. nov., sp. nov., a predatory bacterium isolated from solar saltern.</title>
        <authorList>
            <person name="Wang S."/>
        </authorList>
    </citation>
    <scope>NUCLEOTIDE SEQUENCE [LARGE SCALE GENOMIC DNA]</scope>
    <source>
        <strain evidence="2 3">YN101</strain>
    </source>
</reference>
<evidence type="ECO:0008006" key="4">
    <source>
        <dbReference type="Google" id="ProtNLM"/>
    </source>
</evidence>
<feature type="transmembrane region" description="Helical" evidence="1">
    <location>
        <begin position="100"/>
        <end position="117"/>
    </location>
</feature>
<dbReference type="Proteomes" id="UP000315995">
    <property type="component" value="Chromosome"/>
</dbReference>
<keyword evidence="1" id="KW-1133">Transmembrane helix</keyword>
<evidence type="ECO:0000256" key="1">
    <source>
        <dbReference type="SAM" id="Phobius"/>
    </source>
</evidence>
<organism evidence="2 3">
    <name type="scientific">Persicimonas caeni</name>
    <dbReference type="NCBI Taxonomy" id="2292766"/>
    <lineage>
        <taxon>Bacteria</taxon>
        <taxon>Deltaproteobacteria</taxon>
        <taxon>Bradymonadales</taxon>
        <taxon>Bradymonadaceae</taxon>
        <taxon>Persicimonas</taxon>
    </lineage>
</organism>
<dbReference type="EMBL" id="CP041186">
    <property type="protein sequence ID" value="QDG51883.1"/>
    <property type="molecule type" value="Genomic_DNA"/>
</dbReference>
<dbReference type="AlphaFoldDB" id="A0A4Y6PUG4"/>
<evidence type="ECO:0000313" key="2">
    <source>
        <dbReference type="EMBL" id="QDG51883.1"/>
    </source>
</evidence>
<keyword evidence="3" id="KW-1185">Reference proteome</keyword>
<dbReference type="RefSeq" id="WP_141198363.1">
    <property type="nucleotide sequence ID" value="NZ_CP041186.1"/>
</dbReference>
<evidence type="ECO:0000313" key="3">
    <source>
        <dbReference type="Proteomes" id="UP000315995"/>
    </source>
</evidence>
<feature type="transmembrane region" description="Helical" evidence="1">
    <location>
        <begin position="67"/>
        <end position="88"/>
    </location>
</feature>
<keyword evidence="1" id="KW-0472">Membrane</keyword>
<protein>
    <recommendedName>
        <fullName evidence="4">DUF2029 domain-containing protein</fullName>
    </recommendedName>
</protein>
<keyword evidence="1" id="KW-0812">Transmembrane</keyword>
<name>A0A4Y6PUG4_PERCE</name>
<feature type="transmembrane region" description="Helical" evidence="1">
    <location>
        <begin position="153"/>
        <end position="170"/>
    </location>
</feature>
<feature type="transmembrane region" description="Helical" evidence="1">
    <location>
        <begin position="233"/>
        <end position="251"/>
    </location>
</feature>